<dbReference type="AlphaFoldDB" id="A0AAD5RZY9"/>
<keyword evidence="4 8" id="KW-1133">Transmembrane helix</keyword>
<dbReference type="EMBL" id="JADGJD010002818">
    <property type="protein sequence ID" value="KAJ3028210.1"/>
    <property type="molecule type" value="Genomic_DNA"/>
</dbReference>
<dbReference type="GO" id="GO:0005886">
    <property type="term" value="C:plasma membrane"/>
    <property type="evidence" value="ECO:0007669"/>
    <property type="project" value="TreeGrafter"/>
</dbReference>
<name>A0AAD5RZY9_9FUNG</name>
<dbReference type="Gene3D" id="1.10.3080.10">
    <property type="entry name" value="Clc chloride channel"/>
    <property type="match status" value="1"/>
</dbReference>
<evidence type="ECO:0000256" key="4">
    <source>
        <dbReference type="ARBA" id="ARBA00022989"/>
    </source>
</evidence>
<dbReference type="PANTHER" id="PTHR45711">
    <property type="entry name" value="CHLORIDE CHANNEL PROTEIN"/>
    <property type="match status" value="1"/>
</dbReference>
<evidence type="ECO:0008006" key="11">
    <source>
        <dbReference type="Google" id="ProtNLM"/>
    </source>
</evidence>
<feature type="non-terminal residue" evidence="9">
    <location>
        <position position="299"/>
    </location>
</feature>
<accession>A0AAD5RZY9</accession>
<dbReference type="InterPro" id="IPR001807">
    <property type="entry name" value="ClC"/>
</dbReference>
<comment type="subcellular location">
    <subcellularLocation>
        <location evidence="1">Membrane</location>
        <topology evidence="1">Multi-pass membrane protein</topology>
    </subcellularLocation>
</comment>
<dbReference type="SUPFAM" id="SSF81340">
    <property type="entry name" value="Clc chloride channel"/>
    <property type="match status" value="1"/>
</dbReference>
<proteinExistence type="predicted"/>
<keyword evidence="7" id="KW-0868">Chloride</keyword>
<sequence length="299" mass="32608">GLYGACFIRVTTWWSNFRQRLWFGRHPVVEVLGVAVGTGLVAYLNHYTRIGNGELVGLLFGECHEQSDLDGLCRPSEFPAVARLLLATLFVKAALTVLTFGIKVPGGLFVPSMAVGACAGRLMGIGVMKLQEMYPHWRIFASCEKGADCIIPGVYAMVGAAGTVSGVTRMTVSLTIILFELTNSLLYVLPIMFTILVAKFTADAFGRAGLYDTAIKRSGHPYLDGKRLYGVGGRDVELEEVVDFVSGEEGVLEVGRRYGVEEVWGRLVEMRRQRDSGFPVLEGGYLVGFIGCTELQHAL</sequence>
<protein>
    <recommendedName>
        <fullName evidence="11">Chloride channel protein</fullName>
    </recommendedName>
</protein>
<evidence type="ECO:0000256" key="7">
    <source>
        <dbReference type="ARBA" id="ARBA00023214"/>
    </source>
</evidence>
<dbReference type="Pfam" id="PF00654">
    <property type="entry name" value="Voltage_CLC"/>
    <property type="match status" value="1"/>
</dbReference>
<evidence type="ECO:0000256" key="2">
    <source>
        <dbReference type="ARBA" id="ARBA00022448"/>
    </source>
</evidence>
<dbReference type="Proteomes" id="UP001212841">
    <property type="component" value="Unassembled WGS sequence"/>
</dbReference>
<keyword evidence="2" id="KW-0813">Transport</keyword>
<comment type="caution">
    <text evidence="9">The sequence shown here is derived from an EMBL/GenBank/DDBJ whole genome shotgun (WGS) entry which is preliminary data.</text>
</comment>
<evidence type="ECO:0000256" key="1">
    <source>
        <dbReference type="ARBA" id="ARBA00004141"/>
    </source>
</evidence>
<gene>
    <name evidence="9" type="ORF">HK097_006013</name>
</gene>
<keyword evidence="5" id="KW-0406">Ion transport</keyword>
<feature type="non-terminal residue" evidence="9">
    <location>
        <position position="1"/>
    </location>
</feature>
<evidence type="ECO:0000256" key="5">
    <source>
        <dbReference type="ARBA" id="ARBA00023065"/>
    </source>
</evidence>
<evidence type="ECO:0000313" key="10">
    <source>
        <dbReference type="Proteomes" id="UP001212841"/>
    </source>
</evidence>
<dbReference type="InterPro" id="IPR014743">
    <property type="entry name" value="Cl-channel_core"/>
</dbReference>
<dbReference type="GO" id="GO:0005769">
    <property type="term" value="C:early endosome"/>
    <property type="evidence" value="ECO:0007669"/>
    <property type="project" value="TreeGrafter"/>
</dbReference>
<keyword evidence="3 8" id="KW-0812">Transmembrane</keyword>
<dbReference type="GO" id="GO:0005247">
    <property type="term" value="F:voltage-gated chloride channel activity"/>
    <property type="evidence" value="ECO:0007669"/>
    <property type="project" value="TreeGrafter"/>
</dbReference>
<organism evidence="9 10">
    <name type="scientific">Rhizophlyctis rosea</name>
    <dbReference type="NCBI Taxonomy" id="64517"/>
    <lineage>
        <taxon>Eukaryota</taxon>
        <taxon>Fungi</taxon>
        <taxon>Fungi incertae sedis</taxon>
        <taxon>Chytridiomycota</taxon>
        <taxon>Chytridiomycota incertae sedis</taxon>
        <taxon>Chytridiomycetes</taxon>
        <taxon>Rhizophlyctidales</taxon>
        <taxon>Rhizophlyctidaceae</taxon>
        <taxon>Rhizophlyctis</taxon>
    </lineage>
</organism>
<feature type="transmembrane region" description="Helical" evidence="8">
    <location>
        <begin position="84"/>
        <end position="102"/>
    </location>
</feature>
<evidence type="ECO:0000313" key="9">
    <source>
        <dbReference type="EMBL" id="KAJ3028210.1"/>
    </source>
</evidence>
<dbReference type="PANTHER" id="PTHR45711:SF6">
    <property type="entry name" value="CHLORIDE CHANNEL PROTEIN"/>
    <property type="match status" value="1"/>
</dbReference>
<dbReference type="PRINTS" id="PR00762">
    <property type="entry name" value="CLCHANNEL"/>
</dbReference>
<keyword evidence="10" id="KW-1185">Reference proteome</keyword>
<evidence type="ECO:0000256" key="6">
    <source>
        <dbReference type="ARBA" id="ARBA00023136"/>
    </source>
</evidence>
<feature type="transmembrane region" description="Helical" evidence="8">
    <location>
        <begin position="108"/>
        <end position="128"/>
    </location>
</feature>
<evidence type="ECO:0000256" key="3">
    <source>
        <dbReference type="ARBA" id="ARBA00022692"/>
    </source>
</evidence>
<dbReference type="GO" id="GO:0005794">
    <property type="term" value="C:Golgi apparatus"/>
    <property type="evidence" value="ECO:0007669"/>
    <property type="project" value="TreeGrafter"/>
</dbReference>
<feature type="transmembrane region" description="Helical" evidence="8">
    <location>
        <begin position="174"/>
        <end position="198"/>
    </location>
</feature>
<keyword evidence="6 8" id="KW-0472">Membrane</keyword>
<reference evidence="9" key="1">
    <citation type="submission" date="2020-05" db="EMBL/GenBank/DDBJ databases">
        <title>Phylogenomic resolution of chytrid fungi.</title>
        <authorList>
            <person name="Stajich J.E."/>
            <person name="Amses K."/>
            <person name="Simmons R."/>
            <person name="Seto K."/>
            <person name="Myers J."/>
            <person name="Bonds A."/>
            <person name="Quandt C.A."/>
            <person name="Barry K."/>
            <person name="Liu P."/>
            <person name="Grigoriev I."/>
            <person name="Longcore J.E."/>
            <person name="James T.Y."/>
        </authorList>
    </citation>
    <scope>NUCLEOTIDE SEQUENCE</scope>
    <source>
        <strain evidence="9">JEL0318</strain>
    </source>
</reference>
<evidence type="ECO:0000256" key="8">
    <source>
        <dbReference type="SAM" id="Phobius"/>
    </source>
</evidence>